<accession>A0A9W3SAS6</accession>
<evidence type="ECO:0000313" key="2">
    <source>
        <dbReference type="Proteomes" id="UP000092743"/>
    </source>
</evidence>
<dbReference type="RefSeq" id="WP_065483286.1">
    <property type="nucleotide sequence ID" value="NZ_CP015350.1"/>
</dbReference>
<dbReference type="Proteomes" id="UP000092743">
    <property type="component" value="Chromosome"/>
</dbReference>
<evidence type="ECO:0000313" key="1">
    <source>
        <dbReference type="EMBL" id="ANS47592.1"/>
    </source>
</evidence>
<reference evidence="1 2" key="1">
    <citation type="submission" date="2016-04" db="EMBL/GenBank/DDBJ databases">
        <title>High quality genome of the nematocidal Bacillus thuringiensis MYBT18246.</title>
        <authorList>
            <person name="Hollensteiner J."/>
            <person name="Poehlein A."/>
            <person name="Sproeer C."/>
            <person name="Bunk B."/>
            <person name="Rosenstiel P."/>
            <person name="Schulenburg H."/>
            <person name="Liesegang H."/>
        </authorList>
    </citation>
    <scope>NUCLEOTIDE SEQUENCE [LARGE SCALE GENOMIC DNA]</scope>
    <source>
        <strain evidence="1 2">MYBT18246</strain>
    </source>
</reference>
<organism evidence="1 2">
    <name type="scientific">Bacillus thuringiensis</name>
    <dbReference type="NCBI Taxonomy" id="1428"/>
    <lineage>
        <taxon>Bacteria</taxon>
        <taxon>Bacillati</taxon>
        <taxon>Bacillota</taxon>
        <taxon>Bacilli</taxon>
        <taxon>Bacillales</taxon>
        <taxon>Bacillaceae</taxon>
        <taxon>Bacillus</taxon>
        <taxon>Bacillus cereus group</taxon>
    </lineage>
</organism>
<protein>
    <submittedName>
        <fullName evidence="1">Uncharacterized protein</fullName>
    </submittedName>
</protein>
<dbReference type="AlphaFoldDB" id="A0A9W3SAS6"/>
<sequence length="75" mass="8353">MNTYLENADRLAGIVEELQKVSLELSNLTELKRVQGVAQVIEVLSHEIVEVQAELTIKGFEEKKKALVSLTTEQG</sequence>
<gene>
    <name evidence="1" type="ORF">BT246_22180</name>
</gene>
<name>A0A9W3SAS6_BACTU</name>
<dbReference type="EMBL" id="CP015350">
    <property type="protein sequence ID" value="ANS47592.1"/>
    <property type="molecule type" value="Genomic_DNA"/>
</dbReference>
<proteinExistence type="predicted"/>